<comment type="similarity">
    <text evidence="1">Belongs to the amidase family.</text>
</comment>
<dbReference type="Pfam" id="PF01425">
    <property type="entry name" value="Amidase"/>
    <property type="match status" value="1"/>
</dbReference>
<evidence type="ECO:0000259" key="2">
    <source>
        <dbReference type="Pfam" id="PF01425"/>
    </source>
</evidence>
<dbReference type="SUPFAM" id="SSF75304">
    <property type="entry name" value="Amidase signature (AS) enzymes"/>
    <property type="match status" value="1"/>
</dbReference>
<dbReference type="Proteomes" id="UP000612893">
    <property type="component" value="Unassembled WGS sequence"/>
</dbReference>
<organism evidence="3 4">
    <name type="scientific">Candidatus Nephthysia bennettiae</name>
    <dbReference type="NCBI Taxonomy" id="3127016"/>
    <lineage>
        <taxon>Bacteria</taxon>
        <taxon>Bacillati</taxon>
        <taxon>Candidatus Dormiibacterota</taxon>
        <taxon>Candidatus Dormibacteria</taxon>
        <taxon>Candidatus Dormibacterales</taxon>
        <taxon>Candidatus Dormibacteraceae</taxon>
        <taxon>Candidatus Nephthysia</taxon>
    </lineage>
</organism>
<evidence type="ECO:0000313" key="3">
    <source>
        <dbReference type="EMBL" id="MBJ7600518.1"/>
    </source>
</evidence>
<comment type="caution">
    <text evidence="3">The sequence shown here is derived from an EMBL/GenBank/DDBJ whole genome shotgun (WGS) entry which is preliminary data.</text>
</comment>
<keyword evidence="4" id="KW-1185">Reference proteome</keyword>
<dbReference type="GO" id="GO:0003824">
    <property type="term" value="F:catalytic activity"/>
    <property type="evidence" value="ECO:0007669"/>
    <property type="project" value="InterPro"/>
</dbReference>
<name>A0A934KDL0_9BACT</name>
<dbReference type="AlphaFoldDB" id="A0A934KDL0"/>
<gene>
    <name evidence="3" type="ORF">JF922_20920</name>
</gene>
<dbReference type="PANTHER" id="PTHR11895">
    <property type="entry name" value="TRANSAMIDASE"/>
    <property type="match status" value="1"/>
</dbReference>
<dbReference type="PROSITE" id="PS00571">
    <property type="entry name" value="AMIDASES"/>
    <property type="match status" value="1"/>
</dbReference>
<reference evidence="3" key="1">
    <citation type="submission" date="2020-10" db="EMBL/GenBank/DDBJ databases">
        <title>Ca. Dormibacterota MAGs.</title>
        <authorList>
            <person name="Montgomery K."/>
        </authorList>
    </citation>
    <scope>NUCLEOTIDE SEQUENCE [LARGE SCALE GENOMIC DNA]</scope>
    <source>
        <strain evidence="3">SC8812_S17_10</strain>
    </source>
</reference>
<evidence type="ECO:0000313" key="4">
    <source>
        <dbReference type="Proteomes" id="UP000612893"/>
    </source>
</evidence>
<feature type="domain" description="Amidase" evidence="2">
    <location>
        <begin position="24"/>
        <end position="449"/>
    </location>
</feature>
<dbReference type="InterPro" id="IPR036928">
    <property type="entry name" value="AS_sf"/>
</dbReference>
<dbReference type="InterPro" id="IPR000120">
    <property type="entry name" value="Amidase"/>
</dbReference>
<proteinExistence type="inferred from homology"/>
<dbReference type="InterPro" id="IPR023631">
    <property type="entry name" value="Amidase_dom"/>
</dbReference>
<dbReference type="Gene3D" id="3.90.1300.10">
    <property type="entry name" value="Amidase signature (AS) domain"/>
    <property type="match status" value="1"/>
</dbReference>
<dbReference type="PANTHER" id="PTHR11895:SF7">
    <property type="entry name" value="GLUTAMYL-TRNA(GLN) AMIDOTRANSFERASE SUBUNIT A, MITOCHONDRIAL"/>
    <property type="match status" value="1"/>
</dbReference>
<accession>A0A934KDL0</accession>
<dbReference type="RefSeq" id="WP_338204382.1">
    <property type="nucleotide sequence ID" value="NZ_JAEKNR010000209.1"/>
</dbReference>
<dbReference type="InterPro" id="IPR020556">
    <property type="entry name" value="Amidase_CS"/>
</dbReference>
<protein>
    <submittedName>
        <fullName evidence="3">Amidase</fullName>
    </submittedName>
</protein>
<dbReference type="EMBL" id="JAEKNR010000209">
    <property type="protein sequence ID" value="MBJ7600518.1"/>
    <property type="molecule type" value="Genomic_DNA"/>
</dbReference>
<evidence type="ECO:0000256" key="1">
    <source>
        <dbReference type="ARBA" id="ARBA00009199"/>
    </source>
</evidence>
<sequence>MIDHQSSISEAGRRLRDRSTTATELVTRAFERIDELEPVFHAFISHNREAALERASALDAELQSGTDRGPLQGIPVALKDNIATASLPTTFGSRIGRGFMADADATVVRRLTEAGAIVVGKNNMHEFALGPTNINAEYGDVPNPWNLDRVPGGSSGGSAVAVAIGEVFAALGSDSGGSVRMPAAMCGLVGLKPTHGRVSLRGLLGGAPTMDHIGPMTRTVEDAAIVHDAIAGHDPADPESLPGQAPPVTRGLEAGVEGLRIGLMANRSMGPLRADIGEKVKEAATRLGAAGAKLRELTVDGVEMAPYSAVAVAYPEVGAAHREWIRRRRNEYAADIRPLVDLGQIFSAGQYILAQRFRRHLLRRLDAALEGFDMLALPTTAVTAGRRDGSIEALEGDSGESALFTLIRFTVLFNMTGYPAISVPCGFDDQGLPVGIQLAGRPDSEPLLLRAARVLEKAAPWPMPDISQAAKGVA</sequence>